<dbReference type="InterPro" id="IPR045297">
    <property type="entry name" value="Complex1_LYR_LYRM4"/>
</dbReference>
<sequence length="99" mass="11284">MNAAAEARALFRAFLREGRRFPNYNIREYVQRRAKESFHQASSITDPVAAESLLQSGRKELEVVKRQSLVYQLYGRKVKNVLELDLAFKPGAKQGEISA</sequence>
<keyword evidence="3" id="KW-1185">Reference proteome</keyword>
<comment type="caution">
    <text evidence="2">The sequence shown here is derived from an EMBL/GenBank/DDBJ whole genome shotgun (WGS) entry which is preliminary data.</text>
</comment>
<dbReference type="Proteomes" id="UP000747399">
    <property type="component" value="Unassembled WGS sequence"/>
</dbReference>
<accession>A0A8J4BB09</accession>
<gene>
    <name evidence="2" type="ORF">Vafri_10686</name>
</gene>
<protein>
    <recommendedName>
        <fullName evidence="1">Complex 1 LYR protein domain-containing protein</fullName>
    </recommendedName>
</protein>
<evidence type="ECO:0000313" key="2">
    <source>
        <dbReference type="EMBL" id="GIL55036.1"/>
    </source>
</evidence>
<organism evidence="2 3">
    <name type="scientific">Volvox africanus</name>
    <dbReference type="NCBI Taxonomy" id="51714"/>
    <lineage>
        <taxon>Eukaryota</taxon>
        <taxon>Viridiplantae</taxon>
        <taxon>Chlorophyta</taxon>
        <taxon>core chlorophytes</taxon>
        <taxon>Chlorophyceae</taxon>
        <taxon>CS clade</taxon>
        <taxon>Chlamydomonadales</taxon>
        <taxon>Volvocaceae</taxon>
        <taxon>Volvox</taxon>
    </lineage>
</organism>
<reference evidence="2" key="1">
    <citation type="journal article" date="2021" name="Proc. Natl. Acad. Sci. U.S.A.">
        <title>Three genomes in the algal genus Volvox reveal the fate of a haploid sex-determining region after a transition to homothallism.</title>
        <authorList>
            <person name="Yamamoto K."/>
            <person name="Hamaji T."/>
            <person name="Kawai-Toyooka H."/>
            <person name="Matsuzaki R."/>
            <person name="Takahashi F."/>
            <person name="Nishimura Y."/>
            <person name="Kawachi M."/>
            <person name="Noguchi H."/>
            <person name="Minakuchi Y."/>
            <person name="Umen J.G."/>
            <person name="Toyoda A."/>
            <person name="Nozaki H."/>
        </authorList>
    </citation>
    <scope>NUCLEOTIDE SEQUENCE</scope>
    <source>
        <strain evidence="2">NIES-3780</strain>
    </source>
</reference>
<dbReference type="GO" id="GO:0016226">
    <property type="term" value="P:iron-sulfur cluster assembly"/>
    <property type="evidence" value="ECO:0007669"/>
    <property type="project" value="InterPro"/>
</dbReference>
<dbReference type="InterPro" id="IPR008011">
    <property type="entry name" value="Complex1_LYR_dom"/>
</dbReference>
<proteinExistence type="predicted"/>
<evidence type="ECO:0000259" key="1">
    <source>
        <dbReference type="Pfam" id="PF05347"/>
    </source>
</evidence>
<dbReference type="PANTHER" id="PTHR47158:SF1">
    <property type="entry name" value="OS08G0239000 PROTEIN"/>
    <property type="match status" value="1"/>
</dbReference>
<dbReference type="AlphaFoldDB" id="A0A8J4BB09"/>
<dbReference type="PANTHER" id="PTHR47158">
    <property type="entry name" value="OS08G0239000 PROTEIN"/>
    <property type="match status" value="1"/>
</dbReference>
<dbReference type="Pfam" id="PF05347">
    <property type="entry name" value="Complex1_LYR"/>
    <property type="match status" value="1"/>
</dbReference>
<evidence type="ECO:0000313" key="3">
    <source>
        <dbReference type="Proteomes" id="UP000747399"/>
    </source>
</evidence>
<feature type="domain" description="Complex 1 LYR protein" evidence="1">
    <location>
        <begin position="6"/>
        <end position="63"/>
    </location>
</feature>
<dbReference type="CDD" id="cd20264">
    <property type="entry name" value="Complex1_LYR_LYRM4"/>
    <property type="match status" value="1"/>
</dbReference>
<name>A0A8J4BB09_9CHLO</name>
<dbReference type="EMBL" id="BNCO01000020">
    <property type="protein sequence ID" value="GIL55036.1"/>
    <property type="molecule type" value="Genomic_DNA"/>
</dbReference>